<comment type="caution">
    <text evidence="1">The sequence shown here is derived from an EMBL/GenBank/DDBJ whole genome shotgun (WGS) entry which is preliminary data.</text>
</comment>
<keyword evidence="2" id="KW-1185">Reference proteome</keyword>
<dbReference type="Proteomes" id="UP001221142">
    <property type="component" value="Unassembled WGS sequence"/>
</dbReference>
<protein>
    <recommendedName>
        <fullName evidence="3">F-box domain-containing protein</fullName>
    </recommendedName>
</protein>
<dbReference type="InterPro" id="IPR032675">
    <property type="entry name" value="LRR_dom_sf"/>
</dbReference>
<dbReference type="Gene3D" id="3.80.10.10">
    <property type="entry name" value="Ribonuclease Inhibitor"/>
    <property type="match status" value="1"/>
</dbReference>
<organism evidence="1 2">
    <name type="scientific">Roridomyces roridus</name>
    <dbReference type="NCBI Taxonomy" id="1738132"/>
    <lineage>
        <taxon>Eukaryota</taxon>
        <taxon>Fungi</taxon>
        <taxon>Dikarya</taxon>
        <taxon>Basidiomycota</taxon>
        <taxon>Agaricomycotina</taxon>
        <taxon>Agaricomycetes</taxon>
        <taxon>Agaricomycetidae</taxon>
        <taxon>Agaricales</taxon>
        <taxon>Marasmiineae</taxon>
        <taxon>Mycenaceae</taxon>
        <taxon>Roridomyces</taxon>
    </lineage>
</organism>
<feature type="non-terminal residue" evidence="1">
    <location>
        <position position="628"/>
    </location>
</feature>
<evidence type="ECO:0000313" key="2">
    <source>
        <dbReference type="Proteomes" id="UP001221142"/>
    </source>
</evidence>
<evidence type="ECO:0008006" key="3">
    <source>
        <dbReference type="Google" id="ProtNLM"/>
    </source>
</evidence>
<dbReference type="SUPFAM" id="SSF52047">
    <property type="entry name" value="RNI-like"/>
    <property type="match status" value="1"/>
</dbReference>
<gene>
    <name evidence="1" type="ORF">FB45DRAFT_1053451</name>
</gene>
<dbReference type="EMBL" id="JARKIF010000003">
    <property type="protein sequence ID" value="KAJ7644786.1"/>
    <property type="molecule type" value="Genomic_DNA"/>
</dbReference>
<evidence type="ECO:0000313" key="1">
    <source>
        <dbReference type="EMBL" id="KAJ7644786.1"/>
    </source>
</evidence>
<proteinExistence type="predicted"/>
<name>A0AAD7CEF1_9AGAR</name>
<accession>A0AAD7CEF1</accession>
<reference evidence="1" key="1">
    <citation type="submission" date="2023-03" db="EMBL/GenBank/DDBJ databases">
        <title>Massive genome expansion in bonnet fungi (Mycena s.s.) driven by repeated elements and novel gene families across ecological guilds.</title>
        <authorList>
            <consortium name="Lawrence Berkeley National Laboratory"/>
            <person name="Harder C.B."/>
            <person name="Miyauchi S."/>
            <person name="Viragh M."/>
            <person name="Kuo A."/>
            <person name="Thoen E."/>
            <person name="Andreopoulos B."/>
            <person name="Lu D."/>
            <person name="Skrede I."/>
            <person name="Drula E."/>
            <person name="Henrissat B."/>
            <person name="Morin E."/>
            <person name="Kohler A."/>
            <person name="Barry K."/>
            <person name="LaButti K."/>
            <person name="Morin E."/>
            <person name="Salamov A."/>
            <person name="Lipzen A."/>
            <person name="Mereny Z."/>
            <person name="Hegedus B."/>
            <person name="Baldrian P."/>
            <person name="Stursova M."/>
            <person name="Weitz H."/>
            <person name="Taylor A."/>
            <person name="Grigoriev I.V."/>
            <person name="Nagy L.G."/>
            <person name="Martin F."/>
            <person name="Kauserud H."/>
        </authorList>
    </citation>
    <scope>NUCLEOTIDE SEQUENCE</scope>
    <source>
        <strain evidence="1">9284</strain>
    </source>
</reference>
<sequence>MAEAVILNNFRVAHQILCRNVQRAIASHGGDNSVLDAQALEVAQCFRAAEMRKEVFPPEEYATLVRSVNRMVLCLMEARSTAAAAAPEPSVVDSEERTCTEMHRTWRIPEIVQEIVSHFDSTDLPATRAQLAYLARTSRIFHEQALDGLWKHTSTMVNLIKCMPSDLWEAQSIQRRTVITLCRPIVATDWERVLQYSHRVKTLAVQPKTTEDLTQVYDFLLHSTIPGQHLLPNLVALLCPGYHNDPISPTHLSLFITPRLRDIEISTFHISLFPALTQLPDLQTVVVQKQPSMPGTQQQHVSTLIRSLRNLQSLDTPFVDLPALVHLGKLQTLTALKISPMPVVPYSTMHDQGLFSSLVFADMFFEASDEQLVPEFIRTWTNPPLSSFTVTMAKTLSEQALCAVSAALSEHVDHKSLRTLSVKHHVRERGEALTGDIFRPLVCFVNLTMVYILADNGYNLDDALMTELARAWPHLETLNLETIWNDHRQAPLITLFSLRTLASHCPRLRELELTFDANSVPEPRPNERQLQFELASLDAAHSPISSAIDVARYLSAVFPNLTTVCSAYDEYDMEEEMETEEDKAEFKWSALWREVKALLPALNDIRAEEYEWGRQSIHMSEYMTFEFP</sequence>
<dbReference type="AlphaFoldDB" id="A0AAD7CEF1"/>